<feature type="region of interest" description="Disordered" evidence="1">
    <location>
        <begin position="493"/>
        <end position="515"/>
    </location>
</feature>
<dbReference type="RefSeq" id="XP_002681853.1">
    <property type="nucleotide sequence ID" value="XM_002681807.1"/>
</dbReference>
<organism evidence="3">
    <name type="scientific">Naegleria gruberi</name>
    <name type="common">Amoeba</name>
    <dbReference type="NCBI Taxonomy" id="5762"/>
    <lineage>
        <taxon>Eukaryota</taxon>
        <taxon>Discoba</taxon>
        <taxon>Heterolobosea</taxon>
        <taxon>Tetramitia</taxon>
        <taxon>Eutetramitia</taxon>
        <taxon>Vahlkampfiidae</taxon>
        <taxon>Naegleria</taxon>
    </lineage>
</organism>
<sequence>MPSSPGGASEKTDDGETNNNTLDHLGGSGDNSQFKNREKGLFSRSTDGKCDHSLYMLLSDSQNPKQYIQSLVQLLLMWMKTDINPSDPIELNDLTTSLMKVLCIGFFEFLYSVESANESNCQQRPYDEDEFIAKFCEGDVFAFIENLRDYNSEKSKKLLIYLQNQKLNELRMEDSNSANRFLKLRSEIVHGFRVFEYGTLFYYVSELKNLKKAFDYTIWYFRNSSLCMDPNFRDILMAIVDTLIMLNFNSVLDAAKEVEPGIWDSDYVKLDDGENVLDQYFTLKKNQSIACVKRLIIANKATRYVITPTILETILKRLQDDFDCIEDIIDIYQANTDKFSTDDSEVILKLKTTISNKWKSSWESNISGSVLDHHTSLPTQLNTAIPGGASSQSTTNLVNSNVVRFSEWIGIFPECEIFDTLKKFEKVSSDVNATEVMRDGWMKEVASDPIQVLNSMQRAIEGLYCNLQSSRKDALESVISKEEIYKENIKISRMRRQNENSGTSQSSTTVNSSQTFVSPSLLLRTQPSLTTSQLLTNTSTGRRTEHPTPSSQDSKRVKRD</sequence>
<feature type="compositionally biased region" description="Low complexity" evidence="1">
    <location>
        <begin position="527"/>
        <end position="540"/>
    </location>
</feature>
<dbReference type="GeneID" id="8855099"/>
<evidence type="ECO:0000313" key="3">
    <source>
        <dbReference type="Proteomes" id="UP000006671"/>
    </source>
</evidence>
<dbReference type="Proteomes" id="UP000006671">
    <property type="component" value="Unassembled WGS sequence"/>
</dbReference>
<protein>
    <submittedName>
        <fullName evidence="2">Predicted protein</fullName>
    </submittedName>
</protein>
<evidence type="ECO:0000256" key="1">
    <source>
        <dbReference type="SAM" id="MobiDB-lite"/>
    </source>
</evidence>
<reference evidence="2 3" key="1">
    <citation type="journal article" date="2010" name="Cell">
        <title>The genome of Naegleria gruberi illuminates early eukaryotic versatility.</title>
        <authorList>
            <person name="Fritz-Laylin L.K."/>
            <person name="Prochnik S.E."/>
            <person name="Ginger M.L."/>
            <person name="Dacks J.B."/>
            <person name="Carpenter M.L."/>
            <person name="Field M.C."/>
            <person name="Kuo A."/>
            <person name="Paredez A."/>
            <person name="Chapman J."/>
            <person name="Pham J."/>
            <person name="Shu S."/>
            <person name="Neupane R."/>
            <person name="Cipriano M."/>
            <person name="Mancuso J."/>
            <person name="Tu H."/>
            <person name="Salamov A."/>
            <person name="Lindquist E."/>
            <person name="Shapiro H."/>
            <person name="Lucas S."/>
            <person name="Grigoriev I.V."/>
            <person name="Cande W.Z."/>
            <person name="Fulton C."/>
            <person name="Rokhsar D.S."/>
            <person name="Dawson S.C."/>
        </authorList>
    </citation>
    <scope>NUCLEOTIDE SEQUENCE [LARGE SCALE GENOMIC DNA]</scope>
    <source>
        <strain evidence="2 3">NEG-M</strain>
    </source>
</reference>
<dbReference type="OrthoDB" id="10470887at2759"/>
<dbReference type="KEGG" id="ngr:NAEGRDRAFT_63096"/>
<feature type="compositionally biased region" description="Low complexity" evidence="1">
    <location>
        <begin position="500"/>
        <end position="515"/>
    </location>
</feature>
<proteinExistence type="predicted"/>
<name>D2V2S0_NAEGR</name>
<dbReference type="EMBL" id="GG738849">
    <property type="protein sequence ID" value="EFC49109.1"/>
    <property type="molecule type" value="Genomic_DNA"/>
</dbReference>
<feature type="region of interest" description="Disordered" evidence="1">
    <location>
        <begin position="527"/>
        <end position="560"/>
    </location>
</feature>
<keyword evidence="3" id="KW-1185">Reference proteome</keyword>
<gene>
    <name evidence="2" type="ORF">NAEGRDRAFT_63096</name>
</gene>
<dbReference type="AlphaFoldDB" id="D2V2S0"/>
<dbReference type="InParanoid" id="D2V2S0"/>
<feature type="region of interest" description="Disordered" evidence="1">
    <location>
        <begin position="1"/>
        <end position="36"/>
    </location>
</feature>
<accession>D2V2S0</accession>
<dbReference type="VEuPathDB" id="AmoebaDB:NAEGRDRAFT_63096"/>
<evidence type="ECO:0000313" key="2">
    <source>
        <dbReference type="EMBL" id="EFC49109.1"/>
    </source>
</evidence>